<feature type="region of interest" description="Disordered" evidence="12">
    <location>
        <begin position="1"/>
        <end position="66"/>
    </location>
</feature>
<feature type="region of interest" description="Disordered" evidence="12">
    <location>
        <begin position="96"/>
        <end position="116"/>
    </location>
</feature>
<evidence type="ECO:0000256" key="2">
    <source>
        <dbReference type="ARBA" id="ARBA00009874"/>
    </source>
</evidence>
<feature type="compositionally biased region" description="Basic residues" evidence="12">
    <location>
        <begin position="25"/>
        <end position="43"/>
    </location>
</feature>
<keyword evidence="11" id="KW-0675">Receptor</keyword>
<organism evidence="13 14">
    <name type="scientific">Capsaspora owczarzaki (strain ATCC 30864)</name>
    <dbReference type="NCBI Taxonomy" id="595528"/>
    <lineage>
        <taxon>Eukaryota</taxon>
        <taxon>Filasterea</taxon>
        <taxon>Capsaspora</taxon>
    </lineage>
</organism>
<keyword evidence="3" id="KW-0813">Transport</keyword>
<sequence>MSGIVELNEEGGEVIDLTAEEQAHGHSHSGPHAHSHSHSHSHSHGGDDDDEHDDDNDEDDEAAASASAANVAAFLANLAAELAEDQAAGRVDGAIEEVEDDDDDQYEDEDEDDSKQLATSDAAAAAAAEADDDAEIDNMDDSEFDYPESIGERLAGLKEIIPAGPRNAIYSAVTLSTWATKSLVRLSGKIAWVVGTSALITLVPLGLEVEAEQQFVMWEAEQQSTMMQQQQMLQPNVFDASQPVAAK</sequence>
<evidence type="ECO:0000313" key="14">
    <source>
        <dbReference type="Proteomes" id="UP000008743"/>
    </source>
</evidence>
<evidence type="ECO:0000256" key="4">
    <source>
        <dbReference type="ARBA" id="ARBA00022692"/>
    </source>
</evidence>
<dbReference type="InterPro" id="IPR005683">
    <property type="entry name" value="Tom22"/>
</dbReference>
<accession>A0A0D2X5M7</accession>
<comment type="subcellular location">
    <subcellularLocation>
        <location evidence="1">Mitochondrion outer membrane</location>
        <topology evidence="1">Single-pass membrane protein</topology>
    </subcellularLocation>
</comment>
<keyword evidence="4" id="KW-0812">Transmembrane</keyword>
<feature type="compositionally biased region" description="Acidic residues" evidence="12">
    <location>
        <begin position="47"/>
        <end position="62"/>
    </location>
</feature>
<dbReference type="GO" id="GO:0006886">
    <property type="term" value="P:intracellular protein transport"/>
    <property type="evidence" value="ECO:0007669"/>
    <property type="project" value="InterPro"/>
</dbReference>
<dbReference type="RefSeq" id="XP_004342707.1">
    <property type="nucleotide sequence ID" value="XM_004342658.2"/>
</dbReference>
<dbReference type="PANTHER" id="PTHR12504">
    <property type="entry name" value="MITOCHONDRIAL IMPORT RECEPTOR SUBUNIT TOM22"/>
    <property type="match status" value="1"/>
</dbReference>
<evidence type="ECO:0000256" key="12">
    <source>
        <dbReference type="SAM" id="MobiDB-lite"/>
    </source>
</evidence>
<evidence type="ECO:0000256" key="11">
    <source>
        <dbReference type="ARBA" id="ARBA00023170"/>
    </source>
</evidence>
<proteinExistence type="inferred from homology"/>
<dbReference type="Proteomes" id="UP000008743">
    <property type="component" value="Unassembled WGS sequence"/>
</dbReference>
<dbReference type="Pfam" id="PF04281">
    <property type="entry name" value="Tom22"/>
    <property type="match status" value="1"/>
</dbReference>
<dbReference type="AlphaFoldDB" id="A0A0D2X5M7"/>
<evidence type="ECO:0000256" key="3">
    <source>
        <dbReference type="ARBA" id="ARBA00022448"/>
    </source>
</evidence>
<keyword evidence="8" id="KW-0811">Translocation</keyword>
<feature type="compositionally biased region" description="Acidic residues" evidence="12">
    <location>
        <begin position="96"/>
        <end position="113"/>
    </location>
</feature>
<dbReference type="PANTHER" id="PTHR12504:SF0">
    <property type="entry name" value="MITOCHONDRIAL IMPORT RECEPTOR SUBUNIT TOM22 HOMOLOG"/>
    <property type="match status" value="1"/>
</dbReference>
<dbReference type="InParanoid" id="A0A0D2X5M7"/>
<evidence type="ECO:0000256" key="5">
    <source>
        <dbReference type="ARBA" id="ARBA00022787"/>
    </source>
</evidence>
<keyword evidence="5" id="KW-1000">Mitochondrion outer membrane</keyword>
<comment type="similarity">
    <text evidence="2">Belongs to the Tom22 family.</text>
</comment>
<evidence type="ECO:0000256" key="6">
    <source>
        <dbReference type="ARBA" id="ARBA00022927"/>
    </source>
</evidence>
<reference evidence="14" key="1">
    <citation type="submission" date="2011-02" db="EMBL/GenBank/DDBJ databases">
        <title>The Genome Sequence of Capsaspora owczarzaki ATCC 30864.</title>
        <authorList>
            <person name="Russ C."/>
            <person name="Cuomo C."/>
            <person name="Burger G."/>
            <person name="Gray M.W."/>
            <person name="Holland P.W.H."/>
            <person name="King N."/>
            <person name="Lang F.B.F."/>
            <person name="Roger A.J."/>
            <person name="Ruiz-Trillo I."/>
            <person name="Young S.K."/>
            <person name="Zeng Q."/>
            <person name="Gargeya S."/>
            <person name="Alvarado L."/>
            <person name="Berlin A."/>
            <person name="Chapman S.B."/>
            <person name="Chen Z."/>
            <person name="Freedman E."/>
            <person name="Gellesch M."/>
            <person name="Goldberg J."/>
            <person name="Griggs A."/>
            <person name="Gujja S."/>
            <person name="Heilman E."/>
            <person name="Heiman D."/>
            <person name="Howarth C."/>
            <person name="Mehta T."/>
            <person name="Neiman D."/>
            <person name="Pearson M."/>
            <person name="Roberts A."/>
            <person name="Saif S."/>
            <person name="Shea T."/>
            <person name="Shenoy N."/>
            <person name="Sisk P."/>
            <person name="Stolte C."/>
            <person name="Sykes S."/>
            <person name="White J."/>
            <person name="Yandava C."/>
            <person name="Haas B."/>
            <person name="Nusbaum C."/>
            <person name="Birren B."/>
        </authorList>
    </citation>
    <scope>NUCLEOTIDE SEQUENCE</scope>
    <source>
        <strain evidence="14">ATCC 30864</strain>
    </source>
</reference>
<dbReference type="GO" id="GO:0005741">
    <property type="term" value="C:mitochondrial outer membrane"/>
    <property type="evidence" value="ECO:0007669"/>
    <property type="project" value="UniProtKB-SubCell"/>
</dbReference>
<dbReference type="eggNOG" id="ENOG502SC1J">
    <property type="taxonomic scope" value="Eukaryota"/>
</dbReference>
<evidence type="ECO:0000256" key="10">
    <source>
        <dbReference type="ARBA" id="ARBA00023136"/>
    </source>
</evidence>
<dbReference type="STRING" id="595528.A0A0D2X5M7"/>
<dbReference type="PhylomeDB" id="A0A0D2X5M7"/>
<evidence type="ECO:0000313" key="13">
    <source>
        <dbReference type="EMBL" id="KJE98079.1"/>
    </source>
</evidence>
<name>A0A0D2X5M7_CAPO3</name>
<keyword evidence="9" id="KW-0496">Mitochondrion</keyword>
<evidence type="ECO:0000256" key="9">
    <source>
        <dbReference type="ARBA" id="ARBA00023128"/>
    </source>
</evidence>
<keyword evidence="6" id="KW-0653">Protein transport</keyword>
<dbReference type="OrthoDB" id="10016939at2759"/>
<evidence type="ECO:0000256" key="8">
    <source>
        <dbReference type="ARBA" id="ARBA00023010"/>
    </source>
</evidence>
<dbReference type="EMBL" id="KE346376">
    <property type="protein sequence ID" value="KJE98079.1"/>
    <property type="molecule type" value="Genomic_DNA"/>
</dbReference>
<keyword evidence="7" id="KW-1133">Transmembrane helix</keyword>
<evidence type="ECO:0000256" key="1">
    <source>
        <dbReference type="ARBA" id="ARBA00004572"/>
    </source>
</evidence>
<evidence type="ECO:0000256" key="7">
    <source>
        <dbReference type="ARBA" id="ARBA00022989"/>
    </source>
</evidence>
<keyword evidence="10" id="KW-0472">Membrane</keyword>
<evidence type="ECO:0008006" key="15">
    <source>
        <dbReference type="Google" id="ProtNLM"/>
    </source>
</evidence>
<dbReference type="CDD" id="cd22884">
    <property type="entry name" value="TOM22"/>
    <property type="match status" value="1"/>
</dbReference>
<keyword evidence="14" id="KW-1185">Reference proteome</keyword>
<protein>
    <recommendedName>
        <fullName evidence="15">Mitochondrial import receptor subunit tom22</fullName>
    </recommendedName>
</protein>
<gene>
    <name evidence="13" type="ORF">CAOG_008106</name>
</gene>